<dbReference type="InterPro" id="IPR000700">
    <property type="entry name" value="PAS-assoc_C"/>
</dbReference>
<dbReference type="PANTHER" id="PTHR44757:SF2">
    <property type="entry name" value="BIOFILM ARCHITECTURE MAINTENANCE PROTEIN MBAA"/>
    <property type="match status" value="1"/>
</dbReference>
<dbReference type="InterPro" id="IPR052155">
    <property type="entry name" value="Biofilm_reg_signaling"/>
</dbReference>
<evidence type="ECO:0000313" key="2">
    <source>
        <dbReference type="EMBL" id="SNS89001.1"/>
    </source>
</evidence>
<dbReference type="Gene3D" id="2.10.70.100">
    <property type="match status" value="1"/>
</dbReference>
<dbReference type="RefSeq" id="WP_089220617.1">
    <property type="nucleotide sequence ID" value="NZ_FZOS01000022.1"/>
</dbReference>
<evidence type="ECO:0000259" key="1">
    <source>
        <dbReference type="PROSITE" id="PS50113"/>
    </source>
</evidence>
<dbReference type="PROSITE" id="PS50113">
    <property type="entry name" value="PAC"/>
    <property type="match status" value="1"/>
</dbReference>
<dbReference type="AlphaFoldDB" id="A0A239I694"/>
<dbReference type="Gene3D" id="3.30.450.20">
    <property type="entry name" value="PAS domain"/>
    <property type="match status" value="1"/>
</dbReference>
<dbReference type="InterPro" id="IPR035965">
    <property type="entry name" value="PAS-like_dom_sf"/>
</dbReference>
<dbReference type="EMBL" id="FZOS01000022">
    <property type="protein sequence ID" value="SNS89001.1"/>
    <property type="molecule type" value="Genomic_DNA"/>
</dbReference>
<dbReference type="Proteomes" id="UP000198281">
    <property type="component" value="Unassembled WGS sequence"/>
</dbReference>
<dbReference type="SUPFAM" id="SSF55785">
    <property type="entry name" value="PYP-like sensor domain (PAS domain)"/>
    <property type="match status" value="1"/>
</dbReference>
<dbReference type="PANTHER" id="PTHR44757">
    <property type="entry name" value="DIGUANYLATE CYCLASE DGCP"/>
    <property type="match status" value="1"/>
</dbReference>
<gene>
    <name evidence="2" type="ORF">SAMN06295912_12210</name>
</gene>
<feature type="domain" description="PAC" evidence="1">
    <location>
        <begin position="105"/>
        <end position="156"/>
    </location>
</feature>
<dbReference type="CDD" id="cd00130">
    <property type="entry name" value="PAS"/>
    <property type="match status" value="1"/>
</dbReference>
<protein>
    <submittedName>
        <fullName evidence="2">GGDEF domain-containing protein, diguanylate cyclase (C-di-GMP synthetase) or its enzymatically inactive variants</fullName>
    </submittedName>
</protein>
<dbReference type="InterPro" id="IPR043128">
    <property type="entry name" value="Rev_trsase/Diguanyl_cyclase"/>
</dbReference>
<sequence>MPGLRAFDGWAGLSARLAGRHLVRQPGVAAGAALLDRATADAGIGAWECDLSDQALSWTSGVFDLFGLPRGSRIDRRDIVEMYSDDSREAMEWLRADAVARGRGFTLDAQICRPDGQRRWMRLTTAVQNQGGRARRIYGLKRDITESRAEWDKLRRAVDHDPETGLASRSCFERRFLDRPATGVELWPLGALVLIAVDGVGRVFDGPGAAAGAACLDALANRLVAGFPDALLIARVDDEHFAVLTHAHRASGDFESQVAAALAQLAAPIYWSGRALALRPRAAIAAAENGFAYEAPAMLADAERALARAGQNGLAAVQVAPGRPVWPVATPPARRRG</sequence>
<dbReference type="SMART" id="SM00267">
    <property type="entry name" value="GGDEF"/>
    <property type="match status" value="1"/>
</dbReference>
<dbReference type="InterPro" id="IPR000014">
    <property type="entry name" value="PAS"/>
</dbReference>
<reference evidence="3" key="1">
    <citation type="submission" date="2017-06" db="EMBL/GenBank/DDBJ databases">
        <authorList>
            <person name="Varghese N."/>
            <person name="Submissions S."/>
        </authorList>
    </citation>
    <scope>NUCLEOTIDE SEQUENCE [LARGE SCALE GENOMIC DNA]</scope>
    <source>
        <strain evidence="3">LNB2</strain>
    </source>
</reference>
<dbReference type="Pfam" id="PF00990">
    <property type="entry name" value="GGDEF"/>
    <property type="match status" value="1"/>
</dbReference>
<dbReference type="SUPFAM" id="SSF55073">
    <property type="entry name" value="Nucleotide cyclase"/>
    <property type="match status" value="1"/>
</dbReference>
<proteinExistence type="predicted"/>
<evidence type="ECO:0000313" key="3">
    <source>
        <dbReference type="Proteomes" id="UP000198281"/>
    </source>
</evidence>
<organism evidence="2 3">
    <name type="scientific">Edaphosphingomonas laterariae</name>
    <dbReference type="NCBI Taxonomy" id="861865"/>
    <lineage>
        <taxon>Bacteria</taxon>
        <taxon>Pseudomonadati</taxon>
        <taxon>Pseudomonadota</taxon>
        <taxon>Alphaproteobacteria</taxon>
        <taxon>Sphingomonadales</taxon>
        <taxon>Rhizorhabdaceae</taxon>
        <taxon>Edaphosphingomonas</taxon>
    </lineage>
</organism>
<accession>A0A239I694</accession>
<dbReference type="InterPro" id="IPR000160">
    <property type="entry name" value="GGDEF_dom"/>
</dbReference>
<keyword evidence="3" id="KW-1185">Reference proteome</keyword>
<dbReference type="InterPro" id="IPR029787">
    <property type="entry name" value="Nucleotide_cyclase"/>
</dbReference>
<dbReference type="Gene3D" id="3.30.70.270">
    <property type="match status" value="1"/>
</dbReference>
<name>A0A239I694_9SPHN</name>
<dbReference type="OrthoDB" id="315417at2"/>